<accession>A0A0J8B0S3</accession>
<dbReference type="GO" id="GO:0000462">
    <property type="term" value="P:maturation of SSU-rRNA from tricistronic rRNA transcript (SSU-rRNA, 5.8S rRNA, LSU-rRNA)"/>
    <property type="evidence" value="ECO:0007669"/>
    <property type="project" value="TreeGrafter"/>
</dbReference>
<proteinExistence type="inferred from homology"/>
<dbReference type="GO" id="GO:0005730">
    <property type="term" value="C:nucleolus"/>
    <property type="evidence" value="ECO:0007669"/>
    <property type="project" value="TreeGrafter"/>
</dbReference>
<dbReference type="InterPro" id="IPR007148">
    <property type="entry name" value="SSU_processome_Utp12"/>
</dbReference>
<feature type="domain" description="Small-subunit processome Utp12" evidence="4">
    <location>
        <begin position="90"/>
        <end position="192"/>
    </location>
</feature>
<feature type="non-terminal residue" evidence="5">
    <location>
        <position position="1"/>
    </location>
</feature>
<protein>
    <recommendedName>
        <fullName evidence="4">Small-subunit processome Utp12 domain-containing protein</fullName>
    </recommendedName>
</protein>
<dbReference type="Gramene" id="KMS94581">
    <property type="protein sequence ID" value="KMS94581"/>
    <property type="gene ID" value="BVRB_019970"/>
</dbReference>
<evidence type="ECO:0000256" key="1">
    <source>
        <dbReference type="ARBA" id="ARBA00004123"/>
    </source>
</evidence>
<evidence type="ECO:0000256" key="2">
    <source>
        <dbReference type="ARBA" id="ARBA00023242"/>
    </source>
</evidence>
<evidence type="ECO:0000259" key="4">
    <source>
        <dbReference type="Pfam" id="PF04003"/>
    </source>
</evidence>
<comment type="subcellular location">
    <subcellularLocation>
        <location evidence="1">Nucleus</location>
    </subcellularLocation>
</comment>
<keyword evidence="2" id="KW-0539">Nucleus</keyword>
<evidence type="ECO:0000256" key="3">
    <source>
        <dbReference type="ARBA" id="ARBA00038335"/>
    </source>
</evidence>
<reference evidence="5 6" key="1">
    <citation type="journal article" date="2014" name="Nature">
        <title>The genome of the recently domesticated crop plant sugar beet (Beta vulgaris).</title>
        <authorList>
            <person name="Dohm J.C."/>
            <person name="Minoche A.E."/>
            <person name="Holtgrawe D."/>
            <person name="Capella-Gutierrez S."/>
            <person name="Zakrzewski F."/>
            <person name="Tafer H."/>
            <person name="Rupp O."/>
            <person name="Sorensen T.R."/>
            <person name="Stracke R."/>
            <person name="Reinhardt R."/>
            <person name="Goesmann A."/>
            <person name="Kraft T."/>
            <person name="Schulz B."/>
            <person name="Stadler P.F."/>
            <person name="Schmidt T."/>
            <person name="Gabaldon T."/>
            <person name="Lehrach H."/>
            <person name="Weisshaar B."/>
            <person name="Himmelbauer H."/>
        </authorList>
    </citation>
    <scope>NUCLEOTIDE SEQUENCE [LARGE SCALE GENOMIC DNA]</scope>
    <source>
        <tissue evidence="5">Taproot</tissue>
    </source>
</reference>
<dbReference type="EMBL" id="KQ092397">
    <property type="protein sequence ID" value="KMS94581.1"/>
    <property type="molecule type" value="Genomic_DNA"/>
</dbReference>
<organism evidence="5 6">
    <name type="scientific">Beta vulgaris subsp. vulgaris</name>
    <name type="common">Beet</name>
    <dbReference type="NCBI Taxonomy" id="3555"/>
    <lineage>
        <taxon>Eukaryota</taxon>
        <taxon>Viridiplantae</taxon>
        <taxon>Streptophyta</taxon>
        <taxon>Embryophyta</taxon>
        <taxon>Tracheophyta</taxon>
        <taxon>Spermatophyta</taxon>
        <taxon>Magnoliopsida</taxon>
        <taxon>eudicotyledons</taxon>
        <taxon>Gunneridae</taxon>
        <taxon>Pentapetalae</taxon>
        <taxon>Caryophyllales</taxon>
        <taxon>Chenopodiaceae</taxon>
        <taxon>Betoideae</taxon>
        <taxon>Beta</taxon>
    </lineage>
</organism>
<dbReference type="OrthoDB" id="30195at2759"/>
<dbReference type="PANTHER" id="PTHR44267:SF1">
    <property type="entry name" value="WD REPEAT-CONTAINING PROTEIN 43"/>
    <property type="match status" value="1"/>
</dbReference>
<sequence>ADNALDRAPRKRAKSEAPVEVVSTTLKKPKTDKVVVAITAEETLSVTFFKFPISSDHSLRPLPLDDDNAAASADSMITLLVQGLKSNDNQKLCLVLDQTRDSFIASTLSRLPPALIPSLITVLVKRIRSSMKPKHLANTINWFQCLLQRHTAYLLGNSAVAEQLAEAKLLLDNRQRGAASLMALSGRLTMLQCQLQRNQAAQETTLQPTVFVHDVDVNEQ</sequence>
<dbReference type="PANTHER" id="PTHR44267">
    <property type="entry name" value="WD REPEAT-CONTAINING PROTEIN 43"/>
    <property type="match status" value="1"/>
</dbReference>
<name>A0A0J8B0S3_BETVV</name>
<evidence type="ECO:0000313" key="5">
    <source>
        <dbReference type="EMBL" id="KMS94581.1"/>
    </source>
</evidence>
<dbReference type="InterPro" id="IPR052414">
    <property type="entry name" value="U3_snoRNA-assoc_WDR"/>
</dbReference>
<dbReference type="Pfam" id="PF04003">
    <property type="entry name" value="Utp12"/>
    <property type="match status" value="1"/>
</dbReference>
<gene>
    <name evidence="5" type="ORF">BVRB_019970</name>
</gene>
<comment type="similarity">
    <text evidence="3">Belongs to the UTP5 family.</text>
</comment>
<dbReference type="AlphaFoldDB" id="A0A0J8B0S3"/>
<evidence type="ECO:0000313" key="6">
    <source>
        <dbReference type="Proteomes" id="UP000035740"/>
    </source>
</evidence>
<keyword evidence="6" id="KW-1185">Reference proteome</keyword>
<dbReference type="Proteomes" id="UP000035740">
    <property type="component" value="Unassembled WGS sequence"/>
</dbReference>